<proteinExistence type="predicted"/>
<evidence type="ECO:0000259" key="2">
    <source>
        <dbReference type="PROSITE" id="PS51164"/>
    </source>
</evidence>
<evidence type="ECO:0000313" key="4">
    <source>
        <dbReference type="Proteomes" id="UP000076798"/>
    </source>
</evidence>
<keyword evidence="4" id="KW-1185">Reference proteome</keyword>
<organism evidence="3 4">
    <name type="scientific">Sistotremastrum suecicum HHB10207 ss-3</name>
    <dbReference type="NCBI Taxonomy" id="1314776"/>
    <lineage>
        <taxon>Eukaryota</taxon>
        <taxon>Fungi</taxon>
        <taxon>Dikarya</taxon>
        <taxon>Basidiomycota</taxon>
        <taxon>Agaricomycotina</taxon>
        <taxon>Agaricomycetes</taxon>
        <taxon>Sistotremastrales</taxon>
        <taxon>Sistotremastraceae</taxon>
        <taxon>Sistotremastrum</taxon>
    </lineage>
</organism>
<name>A0A166DSX4_9AGAM</name>
<feature type="domain" description="CBM1" evidence="2">
    <location>
        <begin position="148"/>
        <end position="185"/>
    </location>
</feature>
<dbReference type="Proteomes" id="UP000076798">
    <property type="component" value="Unassembled WGS sequence"/>
</dbReference>
<protein>
    <recommendedName>
        <fullName evidence="2">CBM1 domain-containing protein</fullName>
    </recommendedName>
</protein>
<evidence type="ECO:0000313" key="3">
    <source>
        <dbReference type="EMBL" id="KZT38858.1"/>
    </source>
</evidence>
<accession>A0A166DSX4</accession>
<dbReference type="OrthoDB" id="2119228at2759"/>
<dbReference type="SMART" id="SM00236">
    <property type="entry name" value="fCBD"/>
    <property type="match status" value="1"/>
</dbReference>
<dbReference type="GO" id="GO:0005576">
    <property type="term" value="C:extracellular region"/>
    <property type="evidence" value="ECO:0007669"/>
    <property type="project" value="InterPro"/>
</dbReference>
<dbReference type="PROSITE" id="PS51164">
    <property type="entry name" value="CBM1_2"/>
    <property type="match status" value="1"/>
</dbReference>
<keyword evidence="1" id="KW-0732">Signal</keyword>
<sequence length="200" mass="20928">MFDLYPRLHDIQCNLQYNDRAAMHDSSLYDYLRNAVSTPLSEVGSSSGLCTSTIQIGFGTHCGTSTPTSSCTPSPTVVTSKTTTVLTCPTSTPMTSICTYSTTSTFVGTAYCVPAPTGTCTPSLLTQTFTGTTTAPCSTITSPPTSSSTQTLYGQCGGSGYSGPEICAPPYTCSPVAPTWYSQLSEYSRLFCSGGQHSGL</sequence>
<evidence type="ECO:0000256" key="1">
    <source>
        <dbReference type="ARBA" id="ARBA00022729"/>
    </source>
</evidence>
<dbReference type="InterPro" id="IPR000254">
    <property type="entry name" value="CBD"/>
</dbReference>
<reference evidence="3 4" key="1">
    <citation type="journal article" date="2016" name="Mol. Biol. Evol.">
        <title>Comparative Genomics of Early-Diverging Mushroom-Forming Fungi Provides Insights into the Origins of Lignocellulose Decay Capabilities.</title>
        <authorList>
            <person name="Nagy L.G."/>
            <person name="Riley R."/>
            <person name="Tritt A."/>
            <person name="Adam C."/>
            <person name="Daum C."/>
            <person name="Floudas D."/>
            <person name="Sun H."/>
            <person name="Yadav J.S."/>
            <person name="Pangilinan J."/>
            <person name="Larsson K.H."/>
            <person name="Matsuura K."/>
            <person name="Barry K."/>
            <person name="Labutti K."/>
            <person name="Kuo R."/>
            <person name="Ohm R.A."/>
            <person name="Bhattacharya S.S."/>
            <person name="Shirouzu T."/>
            <person name="Yoshinaga Y."/>
            <person name="Martin F.M."/>
            <person name="Grigoriev I.V."/>
            <person name="Hibbett D.S."/>
        </authorList>
    </citation>
    <scope>NUCLEOTIDE SEQUENCE [LARGE SCALE GENOMIC DNA]</scope>
    <source>
        <strain evidence="3 4">HHB10207 ss-3</strain>
    </source>
</reference>
<dbReference type="InterPro" id="IPR035971">
    <property type="entry name" value="CBD_sf"/>
</dbReference>
<feature type="non-terminal residue" evidence="3">
    <location>
        <position position="200"/>
    </location>
</feature>
<gene>
    <name evidence="3" type="ORF">SISSUDRAFT_1119386</name>
</gene>
<dbReference type="AlphaFoldDB" id="A0A166DSX4"/>
<dbReference type="GO" id="GO:0005975">
    <property type="term" value="P:carbohydrate metabolic process"/>
    <property type="evidence" value="ECO:0007669"/>
    <property type="project" value="InterPro"/>
</dbReference>
<dbReference type="SUPFAM" id="SSF57180">
    <property type="entry name" value="Cellulose-binding domain"/>
    <property type="match status" value="1"/>
</dbReference>
<dbReference type="EMBL" id="KV428056">
    <property type="protein sequence ID" value="KZT38858.1"/>
    <property type="molecule type" value="Genomic_DNA"/>
</dbReference>
<dbReference type="STRING" id="1314776.A0A166DSX4"/>
<dbReference type="Pfam" id="PF00734">
    <property type="entry name" value="CBM_1"/>
    <property type="match status" value="1"/>
</dbReference>
<dbReference type="GO" id="GO:0030248">
    <property type="term" value="F:cellulose binding"/>
    <property type="evidence" value="ECO:0007669"/>
    <property type="project" value="InterPro"/>
</dbReference>